<dbReference type="AlphaFoldDB" id="A0A3P7LPJ2"/>
<accession>A0A3P7LPJ2</accession>
<protein>
    <submittedName>
        <fullName evidence="1">Uncharacterized protein</fullName>
    </submittedName>
</protein>
<keyword evidence="2" id="KW-1185">Reference proteome</keyword>
<name>A0A3P7LPJ2_STRVU</name>
<dbReference type="EMBL" id="UYYB01111544">
    <property type="protein sequence ID" value="VDM81138.1"/>
    <property type="molecule type" value="Genomic_DNA"/>
</dbReference>
<evidence type="ECO:0000313" key="2">
    <source>
        <dbReference type="Proteomes" id="UP000270094"/>
    </source>
</evidence>
<evidence type="ECO:0000313" key="1">
    <source>
        <dbReference type="EMBL" id="VDM81138.1"/>
    </source>
</evidence>
<gene>
    <name evidence="1" type="ORF">SVUK_LOCUS16136</name>
</gene>
<proteinExistence type="predicted"/>
<dbReference type="OrthoDB" id="5850777at2759"/>
<sequence length="39" mass="4431">MAALVTVYLVSNTLNLLLTIMEFIDADFLRELAKGLVYR</sequence>
<dbReference type="Proteomes" id="UP000270094">
    <property type="component" value="Unassembled WGS sequence"/>
</dbReference>
<organism evidence="1 2">
    <name type="scientific">Strongylus vulgaris</name>
    <name type="common">Blood worm</name>
    <dbReference type="NCBI Taxonomy" id="40348"/>
    <lineage>
        <taxon>Eukaryota</taxon>
        <taxon>Metazoa</taxon>
        <taxon>Ecdysozoa</taxon>
        <taxon>Nematoda</taxon>
        <taxon>Chromadorea</taxon>
        <taxon>Rhabditida</taxon>
        <taxon>Rhabditina</taxon>
        <taxon>Rhabditomorpha</taxon>
        <taxon>Strongyloidea</taxon>
        <taxon>Strongylidae</taxon>
        <taxon>Strongylus</taxon>
    </lineage>
</organism>
<reference evidence="1 2" key="1">
    <citation type="submission" date="2018-11" db="EMBL/GenBank/DDBJ databases">
        <authorList>
            <consortium name="Pathogen Informatics"/>
        </authorList>
    </citation>
    <scope>NUCLEOTIDE SEQUENCE [LARGE SCALE GENOMIC DNA]</scope>
</reference>